<evidence type="ECO:0000313" key="3">
    <source>
        <dbReference type="Proteomes" id="UP000612746"/>
    </source>
</evidence>
<gene>
    <name evidence="2" type="ORF">INT44_003358</name>
</gene>
<feature type="compositionally biased region" description="Low complexity" evidence="1">
    <location>
        <begin position="817"/>
        <end position="841"/>
    </location>
</feature>
<reference evidence="2" key="1">
    <citation type="submission" date="2020-12" db="EMBL/GenBank/DDBJ databases">
        <title>Metabolic potential, ecology and presence of endohyphal bacteria is reflected in genomic diversity of Mucoromycotina.</title>
        <authorList>
            <person name="Muszewska A."/>
            <person name="Okrasinska A."/>
            <person name="Steczkiewicz K."/>
            <person name="Drgas O."/>
            <person name="Orlowska M."/>
            <person name="Perlinska-Lenart U."/>
            <person name="Aleksandrzak-Piekarczyk T."/>
            <person name="Szatraj K."/>
            <person name="Zielenkiewicz U."/>
            <person name="Pilsyk S."/>
            <person name="Malc E."/>
            <person name="Mieczkowski P."/>
            <person name="Kruszewska J.S."/>
            <person name="Biernat P."/>
            <person name="Pawlowska J."/>
        </authorList>
    </citation>
    <scope>NUCLEOTIDE SEQUENCE</scope>
    <source>
        <strain evidence="2">WA0000051536</strain>
    </source>
</reference>
<dbReference type="OrthoDB" id="18145at2759"/>
<comment type="caution">
    <text evidence="2">The sequence shown here is derived from an EMBL/GenBank/DDBJ whole genome shotgun (WGS) entry which is preliminary data.</text>
</comment>
<dbReference type="AlphaFoldDB" id="A0A8H7PUI9"/>
<feature type="region of interest" description="Disordered" evidence="1">
    <location>
        <begin position="1"/>
        <end position="23"/>
    </location>
</feature>
<name>A0A8H7PUI9_9FUNG</name>
<evidence type="ECO:0000256" key="1">
    <source>
        <dbReference type="SAM" id="MobiDB-lite"/>
    </source>
</evidence>
<feature type="compositionally biased region" description="Low complexity" evidence="1">
    <location>
        <begin position="848"/>
        <end position="861"/>
    </location>
</feature>
<dbReference type="EMBL" id="JAEPRA010000009">
    <property type="protein sequence ID" value="KAG2180356.1"/>
    <property type="molecule type" value="Genomic_DNA"/>
</dbReference>
<feature type="compositionally biased region" description="Polar residues" evidence="1">
    <location>
        <begin position="383"/>
        <end position="410"/>
    </location>
</feature>
<protein>
    <submittedName>
        <fullName evidence="2">Uncharacterized protein</fullName>
    </submittedName>
</protein>
<evidence type="ECO:0000313" key="2">
    <source>
        <dbReference type="EMBL" id="KAG2180356.1"/>
    </source>
</evidence>
<organism evidence="2 3">
    <name type="scientific">Umbelopsis vinacea</name>
    <dbReference type="NCBI Taxonomy" id="44442"/>
    <lineage>
        <taxon>Eukaryota</taxon>
        <taxon>Fungi</taxon>
        <taxon>Fungi incertae sedis</taxon>
        <taxon>Mucoromycota</taxon>
        <taxon>Mucoromycotina</taxon>
        <taxon>Umbelopsidomycetes</taxon>
        <taxon>Umbelopsidales</taxon>
        <taxon>Umbelopsidaceae</taxon>
        <taxon>Umbelopsis</taxon>
    </lineage>
</organism>
<proteinExistence type="predicted"/>
<feature type="region of interest" description="Disordered" evidence="1">
    <location>
        <begin position="372"/>
        <end position="451"/>
    </location>
</feature>
<feature type="region of interest" description="Disordered" evidence="1">
    <location>
        <begin position="817"/>
        <end position="861"/>
    </location>
</feature>
<feature type="compositionally biased region" description="Polar residues" evidence="1">
    <location>
        <begin position="1"/>
        <end position="17"/>
    </location>
</feature>
<keyword evidence="3" id="KW-1185">Reference proteome</keyword>
<dbReference type="Proteomes" id="UP000612746">
    <property type="component" value="Unassembled WGS sequence"/>
</dbReference>
<sequence length="1004" mass="113323">MSHTPSQDTNANNSTSREPNESLDLQELSQQFEQRLRENDLEKAKQILADATAKTPHHFIVQFWAHRLALCENNMAKAIQSFVELHSESMQNEAFQLYVIEIASHVGAESDHHLSKLFAHLSPLYQRAVLDYAADHYRQDGDTYRACCVLVNYVQNYPKLSVQYLLPVARSLIQCEESHSLILSPDNKYRSKLVTELFPHLYKYTVCFSGRESNASIDTVEGKSIITMPYDEYAKFLRLGQAYYIHLKDWNTLSNFSTSMMQCCGYNGVHISFSELNTNYFSGLRQGRKGLHIAQRAPNNRKLNKGSTVSPEEIRIHAAFACETSILAAQLAKAGFEYFNHVCVTHENATNTEEKACLIPICILPENHSVPHGAQKNGENDDQQNTAASSMPYRNSLTVENRQTDNTNGAQEGETGPIKGDNENDDSSHATLGKRSRPSETNDKPNGMMKLSNLIHDSAPTSSKRQKTDAQKDHPDCLKGVHEALDTLKIGRVSLEYLESMWNEFHINKDVILVDWEDELSKVIESFELPFDVYNSIILLRSDIALSAASTPGNLAKALKLSQSLCDRIEIQRSKEKAAILTNTVQELDIPFMLAFRVLYNIGIIYLLVGNIQVGSREMCTFQSTLEIAIILSVFPITRGLTEEDFALDEANCNRAIDTFGQQGFGLMRLTQQALVARCIKHLIVGHDYESEHRGGMASLDAAIRWDEKAGNILVLMQYGWPYWKERTNYWTKIVNRMKEKKTFKNRSFLEYTHCEFFPLPKRRKPSNLILILCLFVSLYAPSSSLTVPEILHTLQFLHESGAVRLDIIPPEYSQNSSFHQFSPSSTPSSSVPSSPALTHSPPATPPHSNNSVASTSSGSHALPSLSSLPLYHAPPPPPPIYQPSSINTILPSMSMSPSWYSASTQKNLHANWMSPSFYYSRPATSVLLPKRGDLLHSSPLYRGDQLEQHQRRQQQQQFQSKDLVSRCIQYRLQKYSPKATPSRMRFVLQKFLKNMVVRANSDT</sequence>
<accession>A0A8H7PUI9</accession>